<sequence length="397" mass="44965">MTRFLRRVIEQIRPKVLCDGHSLNVIYFTKKENLITLSIHSVGRCWSSKLIREINIEEALEMRDALLIDVRSEQEYLEDTIPGAINVPLFNDQERAAVGKVYRHEGHEAAGRLGLKLVAPQLCEKVAYVDKTMPGEKKIVLFCWRGGQRSRFMATVFDAMGYDVYCLTGGYKSYRRYVSSYLSHEELAQKAVVLYGLTGVGKTEVLTGLAHMGLPALDLEGLARHRGSVFGKIGLPSSPSQKDFESKIVNFLTEVVGEEGIFLVECESKRVGNLLVPNPVINSMKKGYRVLLYASMESRVKRIRKVYTAGPGENIKQLQDAVSCLARKIGYSRAEELKRLLESREFTHVFTYLLKNYYDPLYKYPNAPSAEFDLCVTTEDIEYALKKIYDFVAGLKN</sequence>
<dbReference type="SMART" id="SM00450">
    <property type="entry name" value="RHOD"/>
    <property type="match status" value="1"/>
</dbReference>
<dbReference type="Pfam" id="PF26341">
    <property type="entry name" value="AAA_SelU"/>
    <property type="match status" value="1"/>
</dbReference>
<comment type="caution">
    <text evidence="3">The sequence shown here is derived from an EMBL/GenBank/DDBJ whole genome shotgun (WGS) entry which is preliminary data.</text>
</comment>
<dbReference type="Gene3D" id="3.40.250.10">
    <property type="entry name" value="Rhodanese-like domain"/>
    <property type="match status" value="1"/>
</dbReference>
<protein>
    <submittedName>
        <fullName evidence="3">Putative ATPase</fullName>
    </submittedName>
</protein>
<dbReference type="SUPFAM" id="SSF52821">
    <property type="entry name" value="Rhodanese/Cell cycle control phosphatase"/>
    <property type="match status" value="1"/>
</dbReference>
<reference evidence="4" key="1">
    <citation type="journal article" date="2015" name="MBio">
        <title>Genome-Resolved Metagenomic Analysis Reveals Roles for Candidate Phyla and Other Microbial Community Members in Biogeochemical Transformations in Oil Reservoirs.</title>
        <authorList>
            <person name="Hu P."/>
            <person name="Tom L."/>
            <person name="Singh A."/>
            <person name="Thomas B.C."/>
            <person name="Baker B.J."/>
            <person name="Piceno Y.M."/>
            <person name="Andersen G.L."/>
            <person name="Banfield J.F."/>
        </authorList>
    </citation>
    <scope>NUCLEOTIDE SEQUENCE [LARGE SCALE GENOMIC DNA]</scope>
</reference>
<evidence type="ECO:0000313" key="3">
    <source>
        <dbReference type="EMBL" id="KUK83695.1"/>
    </source>
</evidence>
<evidence type="ECO:0000313" key="4">
    <source>
        <dbReference type="Proteomes" id="UP000054705"/>
    </source>
</evidence>
<dbReference type="SUPFAM" id="SSF52540">
    <property type="entry name" value="P-loop containing nucleoside triphosphate hydrolases"/>
    <property type="match status" value="1"/>
</dbReference>
<proteinExistence type="predicted"/>
<dbReference type="InterPro" id="IPR017582">
    <property type="entry name" value="SelU"/>
</dbReference>
<dbReference type="InterPro" id="IPR036873">
    <property type="entry name" value="Rhodanese-like_dom_sf"/>
</dbReference>
<dbReference type="NCBIfam" id="NF008752">
    <property type="entry name" value="PRK11784.1-4"/>
    <property type="match status" value="1"/>
</dbReference>
<dbReference type="PATRIC" id="fig|110500.4.peg.361"/>
<dbReference type="AlphaFoldDB" id="A0A117M4C5"/>
<dbReference type="NCBIfam" id="TIGR03167">
    <property type="entry name" value="tRNA_sel_U_synt"/>
    <property type="match status" value="1"/>
</dbReference>
<dbReference type="NCBIfam" id="NF008750">
    <property type="entry name" value="PRK11784.1-2"/>
    <property type="match status" value="1"/>
</dbReference>
<evidence type="ECO:0000259" key="2">
    <source>
        <dbReference type="PROSITE" id="PS50206"/>
    </source>
</evidence>
<accession>A0A117M4C5</accession>
<organism evidence="3 4">
    <name type="scientific">Pelotomaculum thermopropionicum</name>
    <dbReference type="NCBI Taxonomy" id="110500"/>
    <lineage>
        <taxon>Bacteria</taxon>
        <taxon>Bacillati</taxon>
        <taxon>Bacillota</taxon>
        <taxon>Clostridia</taxon>
        <taxon>Eubacteriales</taxon>
        <taxon>Desulfotomaculaceae</taxon>
        <taxon>Pelotomaculum</taxon>
    </lineage>
</organism>
<dbReference type="GO" id="GO:0002098">
    <property type="term" value="P:tRNA wobble uridine modification"/>
    <property type="evidence" value="ECO:0007669"/>
    <property type="project" value="InterPro"/>
</dbReference>
<gene>
    <name evidence="3" type="ORF">XD97_0120</name>
</gene>
<evidence type="ECO:0000256" key="1">
    <source>
        <dbReference type="ARBA" id="ARBA00023266"/>
    </source>
</evidence>
<dbReference type="PANTHER" id="PTHR30401">
    <property type="entry name" value="TRNA 2-SELENOURIDINE SYNTHASE"/>
    <property type="match status" value="1"/>
</dbReference>
<dbReference type="PANTHER" id="PTHR30401:SF0">
    <property type="entry name" value="TRNA 2-SELENOURIDINE SYNTHASE"/>
    <property type="match status" value="1"/>
</dbReference>
<name>A0A117M4C5_9FIRM</name>
<dbReference type="InterPro" id="IPR058840">
    <property type="entry name" value="AAA_SelU"/>
</dbReference>
<dbReference type="GO" id="GO:0043828">
    <property type="term" value="F:tRNA 2-selenouridine synthase activity"/>
    <property type="evidence" value="ECO:0007669"/>
    <property type="project" value="InterPro"/>
</dbReference>
<keyword evidence="1" id="KW-0711">Selenium</keyword>
<dbReference type="InterPro" id="IPR027417">
    <property type="entry name" value="P-loop_NTPase"/>
</dbReference>
<feature type="domain" description="Rhodanese" evidence="2">
    <location>
        <begin position="61"/>
        <end position="183"/>
    </location>
</feature>
<dbReference type="Proteomes" id="UP000054705">
    <property type="component" value="Unassembled WGS sequence"/>
</dbReference>
<dbReference type="Gene3D" id="3.40.50.300">
    <property type="entry name" value="P-loop containing nucleotide triphosphate hydrolases"/>
    <property type="match status" value="1"/>
</dbReference>
<dbReference type="PROSITE" id="PS50206">
    <property type="entry name" value="RHODANESE_3"/>
    <property type="match status" value="1"/>
</dbReference>
<dbReference type="Pfam" id="PF00581">
    <property type="entry name" value="Rhodanese"/>
    <property type="match status" value="1"/>
</dbReference>
<dbReference type="InterPro" id="IPR001763">
    <property type="entry name" value="Rhodanese-like_dom"/>
</dbReference>
<dbReference type="EMBL" id="LGGS01000019">
    <property type="protein sequence ID" value="KUK83695.1"/>
    <property type="molecule type" value="Genomic_DNA"/>
</dbReference>